<comment type="caution">
    <text evidence="2">The sequence shown here is derived from an EMBL/GenBank/DDBJ whole genome shotgun (WGS) entry which is preliminary data.</text>
</comment>
<feature type="region of interest" description="Disordered" evidence="1">
    <location>
        <begin position="1"/>
        <end position="53"/>
    </location>
</feature>
<dbReference type="EMBL" id="JAHKNI010000012">
    <property type="protein sequence ID" value="MBU3065841.1"/>
    <property type="molecule type" value="Genomic_DNA"/>
</dbReference>
<evidence type="ECO:0000256" key="1">
    <source>
        <dbReference type="SAM" id="MobiDB-lite"/>
    </source>
</evidence>
<keyword evidence="3" id="KW-1185">Reference proteome</keyword>
<sequence>MTTATEPTPADNASGRCCAGTASIRPEAARTTPPTVTGRPAGSARDGACAPDEPAADRLSLRVDTPSECIAAVPALLGYVPRRSIVALLLNEAPPRSGAVILGAVTHHELVLSGPAAWARLSEQLAGLCARQRVVAVLVLIIDDRAAQPGGDRAARRRGRHRELVGALESALAAEGIQLDEAWGMCAIAPGAPWWDVLAPGTAGVQTDPAASPVALAEASGERGTCSSHTEPSVPLELDAQLSYDVRGELEMATIEAGHRFRAAVFRDEVSRYQRASLKEVLDRVDGVAAGGELGARAMARIAVALRDPTVRDAMFALAGGARAAAAEQVWAHLCRALTGRDRAEAATLLGYCAFTRGDRSLAGTALQAALESNSDHTLARLLDTALGVGMRPQEIRKLACSGRAKAAELGVELDPHPEWPQP</sequence>
<evidence type="ECO:0000313" key="3">
    <source>
        <dbReference type="Proteomes" id="UP000733379"/>
    </source>
</evidence>
<evidence type="ECO:0000313" key="2">
    <source>
        <dbReference type="EMBL" id="MBU3065841.1"/>
    </source>
</evidence>
<gene>
    <name evidence="2" type="ORF">KO481_30505</name>
</gene>
<accession>A0ABS6B691</accession>
<protein>
    <submittedName>
        <fullName evidence="2">DUF4192 domain-containing protein</fullName>
    </submittedName>
</protein>
<dbReference type="Pfam" id="PF13830">
    <property type="entry name" value="DUF4192"/>
    <property type="match status" value="1"/>
</dbReference>
<organism evidence="2 3">
    <name type="scientific">Nocardia albiluteola</name>
    <dbReference type="NCBI Taxonomy" id="2842303"/>
    <lineage>
        <taxon>Bacteria</taxon>
        <taxon>Bacillati</taxon>
        <taxon>Actinomycetota</taxon>
        <taxon>Actinomycetes</taxon>
        <taxon>Mycobacteriales</taxon>
        <taxon>Nocardiaceae</taxon>
        <taxon>Nocardia</taxon>
    </lineage>
</organism>
<dbReference type="RefSeq" id="WP_215921885.1">
    <property type="nucleotide sequence ID" value="NZ_JAHKNI010000012.1"/>
</dbReference>
<reference evidence="2 3" key="1">
    <citation type="submission" date="2021-06" db="EMBL/GenBank/DDBJ databases">
        <title>Actinomycetes sequencing.</title>
        <authorList>
            <person name="Shan Q."/>
        </authorList>
    </citation>
    <scope>NUCLEOTIDE SEQUENCE [LARGE SCALE GENOMIC DNA]</scope>
    <source>
        <strain evidence="2 3">NEAU-G5</strain>
    </source>
</reference>
<name>A0ABS6B691_9NOCA</name>
<proteinExistence type="predicted"/>
<dbReference type="InterPro" id="IPR025447">
    <property type="entry name" value="DUF4192"/>
</dbReference>
<dbReference type="Proteomes" id="UP000733379">
    <property type="component" value="Unassembled WGS sequence"/>
</dbReference>